<feature type="region of interest" description="Disordered" evidence="1">
    <location>
        <begin position="109"/>
        <end position="154"/>
    </location>
</feature>
<evidence type="ECO:0000313" key="3">
    <source>
        <dbReference type="EMBL" id="KAF9511146.1"/>
    </source>
</evidence>
<feature type="compositionally biased region" description="Polar residues" evidence="1">
    <location>
        <begin position="230"/>
        <end position="240"/>
    </location>
</feature>
<sequence>MTVAPTPGPVGTHERDGPHPRLAPTRVLRQNSGDVTVTATLWYTQTPTSTPSSRKLPVALIGGGIGGGIVLCIVAVVLWKWWDRARTRKARDEDPSAVKWRRNMEFYENRQNAKEPTRRLATNAPRGGAASSSNGRTNVRDTKAQLDESNSFQLVSLPNKTDKYSSTLSFNTSDSWEHDSQASPSKPMATYTPTSPSRYPPGFSSPSPPLSSSHDLPSPRTPTSARALLSPSTPNTPNYP</sequence>
<keyword evidence="2" id="KW-0472">Membrane</keyword>
<dbReference type="Proteomes" id="UP000886523">
    <property type="component" value="Unassembled WGS sequence"/>
</dbReference>
<dbReference type="EMBL" id="MU129004">
    <property type="protein sequence ID" value="KAF9511146.1"/>
    <property type="molecule type" value="Genomic_DNA"/>
</dbReference>
<keyword evidence="2" id="KW-0812">Transmembrane</keyword>
<gene>
    <name evidence="3" type="ORF">BS47DRAFT_1363988</name>
</gene>
<organism evidence="3 4">
    <name type="scientific">Hydnum rufescens UP504</name>
    <dbReference type="NCBI Taxonomy" id="1448309"/>
    <lineage>
        <taxon>Eukaryota</taxon>
        <taxon>Fungi</taxon>
        <taxon>Dikarya</taxon>
        <taxon>Basidiomycota</taxon>
        <taxon>Agaricomycotina</taxon>
        <taxon>Agaricomycetes</taxon>
        <taxon>Cantharellales</taxon>
        <taxon>Hydnaceae</taxon>
        <taxon>Hydnum</taxon>
    </lineage>
</organism>
<accession>A0A9P6DQJ0</accession>
<comment type="caution">
    <text evidence="3">The sequence shown here is derived from an EMBL/GenBank/DDBJ whole genome shotgun (WGS) entry which is preliminary data.</text>
</comment>
<feature type="compositionally biased region" description="Low complexity" evidence="1">
    <location>
        <begin position="190"/>
        <end position="218"/>
    </location>
</feature>
<feature type="region of interest" description="Disordered" evidence="1">
    <location>
        <begin position="1"/>
        <end position="24"/>
    </location>
</feature>
<evidence type="ECO:0000313" key="4">
    <source>
        <dbReference type="Proteomes" id="UP000886523"/>
    </source>
</evidence>
<feature type="transmembrane region" description="Helical" evidence="2">
    <location>
        <begin position="56"/>
        <end position="79"/>
    </location>
</feature>
<evidence type="ECO:0000256" key="2">
    <source>
        <dbReference type="SAM" id="Phobius"/>
    </source>
</evidence>
<feature type="region of interest" description="Disordered" evidence="1">
    <location>
        <begin position="170"/>
        <end position="240"/>
    </location>
</feature>
<name>A0A9P6DQJ0_9AGAM</name>
<feature type="compositionally biased region" description="Basic and acidic residues" evidence="1">
    <location>
        <begin position="109"/>
        <end position="118"/>
    </location>
</feature>
<keyword evidence="2" id="KW-1133">Transmembrane helix</keyword>
<keyword evidence="4" id="KW-1185">Reference proteome</keyword>
<dbReference type="AlphaFoldDB" id="A0A9P6DQJ0"/>
<evidence type="ECO:0000256" key="1">
    <source>
        <dbReference type="SAM" id="MobiDB-lite"/>
    </source>
</evidence>
<proteinExistence type="predicted"/>
<reference evidence="3" key="1">
    <citation type="journal article" date="2020" name="Nat. Commun.">
        <title>Large-scale genome sequencing of mycorrhizal fungi provides insights into the early evolution of symbiotic traits.</title>
        <authorList>
            <person name="Miyauchi S."/>
            <person name="Kiss E."/>
            <person name="Kuo A."/>
            <person name="Drula E."/>
            <person name="Kohler A."/>
            <person name="Sanchez-Garcia M."/>
            <person name="Morin E."/>
            <person name="Andreopoulos B."/>
            <person name="Barry K.W."/>
            <person name="Bonito G."/>
            <person name="Buee M."/>
            <person name="Carver A."/>
            <person name="Chen C."/>
            <person name="Cichocki N."/>
            <person name="Clum A."/>
            <person name="Culley D."/>
            <person name="Crous P.W."/>
            <person name="Fauchery L."/>
            <person name="Girlanda M."/>
            <person name="Hayes R.D."/>
            <person name="Keri Z."/>
            <person name="LaButti K."/>
            <person name="Lipzen A."/>
            <person name="Lombard V."/>
            <person name="Magnuson J."/>
            <person name="Maillard F."/>
            <person name="Murat C."/>
            <person name="Nolan M."/>
            <person name="Ohm R.A."/>
            <person name="Pangilinan J."/>
            <person name="Pereira M.F."/>
            <person name="Perotto S."/>
            <person name="Peter M."/>
            <person name="Pfister S."/>
            <person name="Riley R."/>
            <person name="Sitrit Y."/>
            <person name="Stielow J.B."/>
            <person name="Szollosi G."/>
            <person name="Zifcakova L."/>
            <person name="Stursova M."/>
            <person name="Spatafora J.W."/>
            <person name="Tedersoo L."/>
            <person name="Vaario L.M."/>
            <person name="Yamada A."/>
            <person name="Yan M."/>
            <person name="Wang P."/>
            <person name="Xu J."/>
            <person name="Bruns T."/>
            <person name="Baldrian P."/>
            <person name="Vilgalys R."/>
            <person name="Dunand C."/>
            <person name="Henrissat B."/>
            <person name="Grigoriev I.V."/>
            <person name="Hibbett D."/>
            <person name="Nagy L.G."/>
            <person name="Martin F.M."/>
        </authorList>
    </citation>
    <scope>NUCLEOTIDE SEQUENCE</scope>
    <source>
        <strain evidence="3">UP504</strain>
    </source>
</reference>
<protein>
    <submittedName>
        <fullName evidence="3">Uncharacterized protein</fullName>
    </submittedName>
</protein>